<evidence type="ECO:0000313" key="3">
    <source>
        <dbReference type="Proteomes" id="UP000812287"/>
    </source>
</evidence>
<dbReference type="EMBL" id="MU250581">
    <property type="protein sequence ID" value="KAG7439913.1"/>
    <property type="molecule type" value="Genomic_DNA"/>
</dbReference>
<organism evidence="1 3">
    <name type="scientific">Guyanagaster necrorhizus</name>
    <dbReference type="NCBI Taxonomy" id="856835"/>
    <lineage>
        <taxon>Eukaryota</taxon>
        <taxon>Fungi</taxon>
        <taxon>Dikarya</taxon>
        <taxon>Basidiomycota</taxon>
        <taxon>Agaricomycotina</taxon>
        <taxon>Agaricomycetes</taxon>
        <taxon>Agaricomycetidae</taxon>
        <taxon>Agaricales</taxon>
        <taxon>Marasmiineae</taxon>
        <taxon>Physalacriaceae</taxon>
        <taxon>Guyanagaster</taxon>
    </lineage>
</organism>
<keyword evidence="3" id="KW-1185">Reference proteome</keyword>
<evidence type="ECO:0000313" key="1">
    <source>
        <dbReference type="EMBL" id="KAG7439913.1"/>
    </source>
</evidence>
<protein>
    <recommendedName>
        <fullName evidence="4">F-box domain-containing protein</fullName>
    </recommendedName>
</protein>
<proteinExistence type="predicted"/>
<dbReference type="GeneID" id="66099944"/>
<comment type="caution">
    <text evidence="1">The sequence shown here is derived from an EMBL/GenBank/DDBJ whole genome shotgun (WGS) entry which is preliminary data.</text>
</comment>
<dbReference type="OrthoDB" id="3365698at2759"/>
<evidence type="ECO:0008006" key="4">
    <source>
        <dbReference type="Google" id="ProtNLM"/>
    </source>
</evidence>
<dbReference type="EMBL" id="MU250552">
    <property type="protein sequence ID" value="KAG7442243.1"/>
    <property type="molecule type" value="Genomic_DNA"/>
</dbReference>
<evidence type="ECO:0000313" key="2">
    <source>
        <dbReference type="EMBL" id="KAG7442243.1"/>
    </source>
</evidence>
<dbReference type="AlphaFoldDB" id="A0A9P7VG21"/>
<dbReference type="RefSeq" id="XP_043035743.1">
    <property type="nucleotide sequence ID" value="XM_043177657.1"/>
</dbReference>
<sequence length="432" mass="49347">MHGWYRTYEGDGVTDPYYSLTSESAVLHITRAVYARSTRRDRGTVGEAVQPPALQAPSLNFRFHPIHSNGSCFSIHFIGIKLHYNAQAFRRLKARQFGPTHGSEYTVSYNVDLIQRSDKQKRGGIELGRRDTTELLLANPTSSSANIQDLHIVCAHVLPPLPVFSFLRGADLDIMTSEISCSICGSKGECPQKEQIRVKEPSEREPIQNFGDLPANVLRKIFLLLLDENGFNFSDIIQGPWVFTYVCSSWRAVALTYPCLWSNIIVDHSSFRAHKSHIVWAPMYLKQPFPHSIIHDPLSLLSTVLSRAGAHDLSLHVDFSKGYINPYERFIMRLLLLRLSQKSNQWSIVFLHLPRNMVDGLFGIYRQLPKLISLHLAISTCEEAWKDDMITAFETAPMLVFVTLQGLSFTTWILLPWRQLVYFYDDRNSQYI</sequence>
<name>A0A9P7VG21_9AGAR</name>
<reference evidence="1" key="1">
    <citation type="submission" date="2020-11" db="EMBL/GenBank/DDBJ databases">
        <title>Adaptations for nitrogen fixation in a non-lichenized fungal sporocarp promotes dispersal by wood-feeding termites.</title>
        <authorList>
            <consortium name="DOE Joint Genome Institute"/>
            <person name="Koch R.A."/>
            <person name="Yoon G."/>
            <person name="Arayal U."/>
            <person name="Lail K."/>
            <person name="Amirebrahimi M."/>
            <person name="Labutti K."/>
            <person name="Lipzen A."/>
            <person name="Riley R."/>
            <person name="Barry K."/>
            <person name="Henrissat B."/>
            <person name="Grigoriev I.V."/>
            <person name="Herr J.R."/>
            <person name="Aime M.C."/>
        </authorList>
    </citation>
    <scope>NUCLEOTIDE SEQUENCE</scope>
    <source>
        <strain evidence="1">MCA 3950</strain>
    </source>
</reference>
<dbReference type="Proteomes" id="UP000812287">
    <property type="component" value="Unassembled WGS sequence"/>
</dbReference>
<accession>A0A9P7VG21</accession>
<gene>
    <name evidence="2" type="ORF">BT62DRAFT_1010497</name>
    <name evidence="1" type="ORF">BT62DRAFT_1013366</name>
</gene>